<feature type="non-terminal residue" evidence="2">
    <location>
        <position position="1"/>
    </location>
</feature>
<dbReference type="Proteomes" id="UP000193411">
    <property type="component" value="Unassembled WGS sequence"/>
</dbReference>
<keyword evidence="3" id="KW-1185">Reference proteome</keyword>
<keyword evidence="1" id="KW-1133">Transmembrane helix</keyword>
<comment type="caution">
    <text evidence="2">The sequence shown here is derived from an EMBL/GenBank/DDBJ whole genome shotgun (WGS) entry which is preliminary data.</text>
</comment>
<gene>
    <name evidence="2" type="ORF">BCR44DRAFT_1428083</name>
</gene>
<sequence length="72" mass="8229">DLCVCACAFVKLDFVRDFNQPTSSWARLRSYCYLAVLSVFLFIPLEFHFSGDFHFDAQYTIPTPSISKTPAI</sequence>
<proteinExistence type="predicted"/>
<name>A0A1Y2HWD1_9FUNG</name>
<evidence type="ECO:0000313" key="2">
    <source>
        <dbReference type="EMBL" id="ORZ38925.1"/>
    </source>
</evidence>
<reference evidence="2 3" key="1">
    <citation type="submission" date="2016-07" db="EMBL/GenBank/DDBJ databases">
        <title>Pervasive Adenine N6-methylation of Active Genes in Fungi.</title>
        <authorList>
            <consortium name="DOE Joint Genome Institute"/>
            <person name="Mondo S.J."/>
            <person name="Dannebaum R.O."/>
            <person name="Kuo R.C."/>
            <person name="Labutti K."/>
            <person name="Haridas S."/>
            <person name="Kuo A."/>
            <person name="Salamov A."/>
            <person name="Ahrendt S.R."/>
            <person name="Lipzen A."/>
            <person name="Sullivan W."/>
            <person name="Andreopoulos W.B."/>
            <person name="Clum A."/>
            <person name="Lindquist E."/>
            <person name="Daum C."/>
            <person name="Ramamoorthy G.K."/>
            <person name="Gryganskyi A."/>
            <person name="Culley D."/>
            <person name="Magnuson J.K."/>
            <person name="James T.Y."/>
            <person name="O'Malley M.A."/>
            <person name="Stajich J.E."/>
            <person name="Spatafora J.W."/>
            <person name="Visel A."/>
            <person name="Grigoriev I.V."/>
        </authorList>
    </citation>
    <scope>NUCLEOTIDE SEQUENCE [LARGE SCALE GENOMIC DNA]</scope>
    <source>
        <strain evidence="2 3">PL171</strain>
    </source>
</reference>
<keyword evidence="1" id="KW-0812">Transmembrane</keyword>
<organism evidence="2 3">
    <name type="scientific">Catenaria anguillulae PL171</name>
    <dbReference type="NCBI Taxonomy" id="765915"/>
    <lineage>
        <taxon>Eukaryota</taxon>
        <taxon>Fungi</taxon>
        <taxon>Fungi incertae sedis</taxon>
        <taxon>Blastocladiomycota</taxon>
        <taxon>Blastocladiomycetes</taxon>
        <taxon>Blastocladiales</taxon>
        <taxon>Catenariaceae</taxon>
        <taxon>Catenaria</taxon>
    </lineage>
</organism>
<keyword evidence="1" id="KW-0472">Membrane</keyword>
<evidence type="ECO:0000256" key="1">
    <source>
        <dbReference type="SAM" id="Phobius"/>
    </source>
</evidence>
<evidence type="ECO:0000313" key="3">
    <source>
        <dbReference type="Proteomes" id="UP000193411"/>
    </source>
</evidence>
<dbReference type="EMBL" id="MCFL01000007">
    <property type="protein sequence ID" value="ORZ38925.1"/>
    <property type="molecule type" value="Genomic_DNA"/>
</dbReference>
<dbReference type="AlphaFoldDB" id="A0A1Y2HWD1"/>
<feature type="transmembrane region" description="Helical" evidence="1">
    <location>
        <begin position="31"/>
        <end position="49"/>
    </location>
</feature>
<accession>A0A1Y2HWD1</accession>
<protein>
    <submittedName>
        <fullName evidence="2">Uncharacterized protein</fullName>
    </submittedName>
</protein>